<feature type="region of interest" description="Disordered" evidence="1">
    <location>
        <begin position="127"/>
        <end position="174"/>
    </location>
</feature>
<proteinExistence type="predicted"/>
<evidence type="ECO:0000313" key="2">
    <source>
        <dbReference type="EMBL" id="KKK89450.1"/>
    </source>
</evidence>
<organism evidence="2">
    <name type="scientific">marine sediment metagenome</name>
    <dbReference type="NCBI Taxonomy" id="412755"/>
    <lineage>
        <taxon>unclassified sequences</taxon>
        <taxon>metagenomes</taxon>
        <taxon>ecological metagenomes</taxon>
    </lineage>
</organism>
<sequence>MVKAQYDLYLSDQTKNWGEMGQVIFKGNLVEPVKLDDCLWLVYSKKRYTEEQLCEKFIKSIKKLTKCEKFTPEDGFCDGSCMTEEFKKEKQGCGKWFRYEDEDSSQTGNCMEGNLCPSCSTQSVDDLSHIPQSPLSRNSVREKKRKERPSVTRGGNTRFSEDKPEENSRVGESSGTFNLSDKIWNKDMHFPFLNIEDVKTFIAQLKKVLDKYQSHMRNKMVRDGKGHTRLHLKINKEIDKLSGEKLWKK</sequence>
<protein>
    <submittedName>
        <fullName evidence="2">Uncharacterized protein</fullName>
    </submittedName>
</protein>
<feature type="compositionally biased region" description="Polar residues" evidence="1">
    <location>
        <begin position="127"/>
        <end position="138"/>
    </location>
</feature>
<dbReference type="EMBL" id="LAZR01049522">
    <property type="protein sequence ID" value="KKK89450.1"/>
    <property type="molecule type" value="Genomic_DNA"/>
</dbReference>
<feature type="compositionally biased region" description="Basic and acidic residues" evidence="1">
    <location>
        <begin position="159"/>
        <end position="169"/>
    </location>
</feature>
<name>A0A0F8ZU23_9ZZZZ</name>
<accession>A0A0F8ZU23</accession>
<comment type="caution">
    <text evidence="2">The sequence shown here is derived from an EMBL/GenBank/DDBJ whole genome shotgun (WGS) entry which is preliminary data.</text>
</comment>
<reference evidence="2" key="1">
    <citation type="journal article" date="2015" name="Nature">
        <title>Complex archaea that bridge the gap between prokaryotes and eukaryotes.</title>
        <authorList>
            <person name="Spang A."/>
            <person name="Saw J.H."/>
            <person name="Jorgensen S.L."/>
            <person name="Zaremba-Niedzwiedzka K."/>
            <person name="Martijn J."/>
            <person name="Lind A.E."/>
            <person name="van Eijk R."/>
            <person name="Schleper C."/>
            <person name="Guy L."/>
            <person name="Ettema T.J."/>
        </authorList>
    </citation>
    <scope>NUCLEOTIDE SEQUENCE</scope>
</reference>
<dbReference type="AlphaFoldDB" id="A0A0F8ZU23"/>
<gene>
    <name evidence="2" type="ORF">LCGC14_2732980</name>
</gene>
<evidence type="ECO:0000256" key="1">
    <source>
        <dbReference type="SAM" id="MobiDB-lite"/>
    </source>
</evidence>